<dbReference type="InterPro" id="IPR001829">
    <property type="entry name" value="Pili_assmbl_chaperone_bac"/>
</dbReference>
<dbReference type="InterPro" id="IPR016147">
    <property type="entry name" value="Pili_assmbl_chaperone_N"/>
</dbReference>
<dbReference type="PANTHER" id="PTHR30251:SF0">
    <property type="entry name" value="FIMBRIAL CHAPERONE PROTEIN ELFD-RELATED"/>
    <property type="match status" value="1"/>
</dbReference>
<comment type="subcellular location">
    <subcellularLocation>
        <location evidence="1">Periplasm</location>
    </subcellularLocation>
</comment>
<dbReference type="AlphaFoldDB" id="A0AAJ1JNV7"/>
<evidence type="ECO:0000313" key="9">
    <source>
        <dbReference type="Proteomes" id="UP001163056"/>
    </source>
</evidence>
<proteinExistence type="inferred from homology"/>
<dbReference type="EMBL" id="JAREJI010000010">
    <property type="protein sequence ID" value="MDE8770750.1"/>
    <property type="molecule type" value="Genomic_DNA"/>
</dbReference>
<evidence type="ECO:0000256" key="5">
    <source>
        <dbReference type="ARBA" id="ARBA00023186"/>
    </source>
</evidence>
<dbReference type="GO" id="GO:0030288">
    <property type="term" value="C:outer membrane-bounded periplasmic space"/>
    <property type="evidence" value="ECO:0007669"/>
    <property type="project" value="InterPro"/>
</dbReference>
<evidence type="ECO:0000313" key="8">
    <source>
        <dbReference type="EMBL" id="MDE8770750.1"/>
    </source>
</evidence>
<dbReference type="SUPFAM" id="SSF49354">
    <property type="entry name" value="PapD-like"/>
    <property type="match status" value="1"/>
</dbReference>
<sequence length="241" mass="27166">MLSRVLAIIVIFCTITFANADGISLNQSRIIYSENDKSQMVQVHNGTNQPILVQASILKEVDGNAVDAFIISPPLFRVDSESEFAMRVMPNNIGNLPKDRESIFYLKTRAIPATKKAEGEKEKTSIVFVTAFVIKLIYRPSDINEPKKSDYAKVNVVKNGTQWQFDNPTPYYMTVVGLNIDGKTNSESFLIKPFDKYLINSSINNPSSVSWYFVNDYGVNTEKQTIKLELDDSQSDKKTML</sequence>
<evidence type="ECO:0000256" key="1">
    <source>
        <dbReference type="ARBA" id="ARBA00004418"/>
    </source>
</evidence>
<protein>
    <submittedName>
        <fullName evidence="8">Molecular chaperone</fullName>
    </submittedName>
</protein>
<organism evidence="8 9">
    <name type="scientific">Providencia stuartii</name>
    <dbReference type="NCBI Taxonomy" id="588"/>
    <lineage>
        <taxon>Bacteria</taxon>
        <taxon>Pseudomonadati</taxon>
        <taxon>Pseudomonadota</taxon>
        <taxon>Gammaproteobacteria</taxon>
        <taxon>Enterobacterales</taxon>
        <taxon>Morganellaceae</taxon>
        <taxon>Providencia</taxon>
    </lineage>
</organism>
<feature type="domain" description="Pili assembly chaperone C-terminal" evidence="7">
    <location>
        <begin position="166"/>
        <end position="220"/>
    </location>
</feature>
<feature type="domain" description="Pili assembly chaperone N-terminal" evidence="6">
    <location>
        <begin position="22"/>
        <end position="143"/>
    </location>
</feature>
<keyword evidence="5" id="KW-0143">Chaperone</keyword>
<dbReference type="InterPro" id="IPR016148">
    <property type="entry name" value="Pili_assmbl_chaperone_C"/>
</dbReference>
<dbReference type="Pfam" id="PF02753">
    <property type="entry name" value="PapD_C"/>
    <property type="match status" value="1"/>
</dbReference>
<dbReference type="InterPro" id="IPR050643">
    <property type="entry name" value="Periplasmic_pilus_chap"/>
</dbReference>
<comment type="similarity">
    <text evidence="2">Belongs to the periplasmic pilus chaperone family.</text>
</comment>
<dbReference type="GO" id="GO:0071555">
    <property type="term" value="P:cell wall organization"/>
    <property type="evidence" value="ECO:0007669"/>
    <property type="project" value="InterPro"/>
</dbReference>
<comment type="caution">
    <text evidence="8">The sequence shown here is derived from an EMBL/GenBank/DDBJ whole genome shotgun (WGS) entry which is preliminary data.</text>
</comment>
<name>A0AAJ1JNV7_PROST</name>
<keyword evidence="4" id="KW-0574">Periplasm</keyword>
<accession>A0AAJ1JNV7</accession>
<evidence type="ECO:0000259" key="6">
    <source>
        <dbReference type="Pfam" id="PF00345"/>
    </source>
</evidence>
<dbReference type="Pfam" id="PF00345">
    <property type="entry name" value="PapD_N"/>
    <property type="match status" value="1"/>
</dbReference>
<dbReference type="Proteomes" id="UP001163056">
    <property type="component" value="Unassembled WGS sequence"/>
</dbReference>
<dbReference type="SUPFAM" id="SSF49584">
    <property type="entry name" value="Periplasmic chaperone C-domain"/>
    <property type="match status" value="1"/>
</dbReference>
<evidence type="ECO:0000256" key="3">
    <source>
        <dbReference type="ARBA" id="ARBA00022729"/>
    </source>
</evidence>
<gene>
    <name evidence="8" type="ORF">PZS58_14705</name>
</gene>
<dbReference type="Gene3D" id="2.60.40.10">
    <property type="entry name" value="Immunoglobulins"/>
    <property type="match status" value="2"/>
</dbReference>
<dbReference type="RefSeq" id="WP_088498913.1">
    <property type="nucleotide sequence ID" value="NZ_CP181870.1"/>
</dbReference>
<dbReference type="InterPro" id="IPR036316">
    <property type="entry name" value="Pili_assmbl_chap_C_dom_sf"/>
</dbReference>
<evidence type="ECO:0000256" key="4">
    <source>
        <dbReference type="ARBA" id="ARBA00022764"/>
    </source>
</evidence>
<dbReference type="PANTHER" id="PTHR30251">
    <property type="entry name" value="PILUS ASSEMBLY CHAPERONE"/>
    <property type="match status" value="1"/>
</dbReference>
<dbReference type="InterPro" id="IPR013783">
    <property type="entry name" value="Ig-like_fold"/>
</dbReference>
<evidence type="ECO:0000259" key="7">
    <source>
        <dbReference type="Pfam" id="PF02753"/>
    </source>
</evidence>
<reference evidence="8 9" key="1">
    <citation type="submission" date="2023-03" db="EMBL/GenBank/DDBJ databases">
        <title>WGS of NDM-producing Providencia thailandensis from Ukrainian patients.</title>
        <authorList>
            <person name="Zabicka D."/>
            <person name="Izdebski R."/>
            <person name="Urbanowicz P."/>
            <person name="Biedrzycka M."/>
            <person name="Guzek A."/>
            <person name="Gniadkowski M."/>
        </authorList>
    </citation>
    <scope>NUCLEOTIDE SEQUENCE [LARGE SCALE GENOMIC DNA]</scope>
    <source>
        <strain evidence="8 9">8015-22</strain>
    </source>
</reference>
<evidence type="ECO:0000256" key="2">
    <source>
        <dbReference type="ARBA" id="ARBA00007399"/>
    </source>
</evidence>
<dbReference type="InterPro" id="IPR008962">
    <property type="entry name" value="PapD-like_sf"/>
</dbReference>
<keyword evidence="3" id="KW-0732">Signal</keyword>
<dbReference type="PRINTS" id="PR00969">
    <property type="entry name" value="CHAPERONPILI"/>
</dbReference>